<accession>A0ABS7D6L0</accession>
<dbReference type="EMBL" id="JAHZIJ010000005">
    <property type="protein sequence ID" value="MBW7475182.1"/>
    <property type="molecule type" value="Genomic_DNA"/>
</dbReference>
<comment type="caution">
    <text evidence="1">The sequence shown here is derived from an EMBL/GenBank/DDBJ whole genome shotgun (WGS) entry which is preliminary data.</text>
</comment>
<organism evidence="1 2">
    <name type="scientific">Paenibacillus oenotherae</name>
    <dbReference type="NCBI Taxonomy" id="1435645"/>
    <lineage>
        <taxon>Bacteria</taxon>
        <taxon>Bacillati</taxon>
        <taxon>Bacillota</taxon>
        <taxon>Bacilli</taxon>
        <taxon>Bacillales</taxon>
        <taxon>Paenibacillaceae</taxon>
        <taxon>Paenibacillus</taxon>
    </lineage>
</organism>
<proteinExistence type="predicted"/>
<name>A0ABS7D6L0_9BACL</name>
<keyword evidence="2" id="KW-1185">Reference proteome</keyword>
<evidence type="ECO:0000313" key="1">
    <source>
        <dbReference type="EMBL" id="MBW7475182.1"/>
    </source>
</evidence>
<dbReference type="Proteomes" id="UP000812277">
    <property type="component" value="Unassembled WGS sequence"/>
</dbReference>
<sequence>MGIESFYVNLLPENITRVQVESEFSNIGYIGDANVTISEFVNALSTEEIDCNPLNQHEYILNDSLYLTIHSEDLFVKEIALEGCFSWYENCAKEMYRVAILINNRILNVKLNFPNNRILIIPPDEQAFCQLIYERYRLKYEGFIETYGQIEVKCLPRNYFYSFIEKKSSKNIFGKIFKRR</sequence>
<gene>
    <name evidence="1" type="ORF">K0T92_10520</name>
</gene>
<reference evidence="1 2" key="1">
    <citation type="submission" date="2021-07" db="EMBL/GenBank/DDBJ databases">
        <title>Paenibacillus radiodurans sp. nov., isolated from the southeastern edge of Tengger Desert.</title>
        <authorList>
            <person name="Zhang G."/>
        </authorList>
    </citation>
    <scope>NUCLEOTIDE SEQUENCE [LARGE SCALE GENOMIC DNA]</scope>
    <source>
        <strain evidence="1 2">DT7-4</strain>
    </source>
</reference>
<protein>
    <submittedName>
        <fullName evidence="1">Uncharacterized protein</fullName>
    </submittedName>
</protein>
<evidence type="ECO:0000313" key="2">
    <source>
        <dbReference type="Proteomes" id="UP000812277"/>
    </source>
</evidence>
<dbReference type="RefSeq" id="WP_219872410.1">
    <property type="nucleotide sequence ID" value="NZ_JAHZIJ010000005.1"/>
</dbReference>